<name>K1QDQ4_MAGGI</name>
<dbReference type="InterPro" id="IPR027417">
    <property type="entry name" value="P-loop_NTPase"/>
</dbReference>
<dbReference type="PANTHER" id="PTHR10704">
    <property type="entry name" value="CARBOHYDRATE SULFOTRANSFERASE"/>
    <property type="match status" value="1"/>
</dbReference>
<proteinExistence type="predicted"/>
<dbReference type="HOGENOM" id="CLU_2063730_0_0_1"/>
<accession>K1QDQ4</accession>
<protein>
    <recommendedName>
        <fullName evidence="2">Carbohydrate sulfotransferase 5</fullName>
    </recommendedName>
</protein>
<dbReference type="GO" id="GO:0006790">
    <property type="term" value="P:sulfur compound metabolic process"/>
    <property type="evidence" value="ECO:0007669"/>
    <property type="project" value="TreeGrafter"/>
</dbReference>
<evidence type="ECO:0008006" key="2">
    <source>
        <dbReference type="Google" id="ProtNLM"/>
    </source>
</evidence>
<dbReference type="EMBL" id="JH818747">
    <property type="protein sequence ID" value="EKC19611.1"/>
    <property type="molecule type" value="Genomic_DNA"/>
</dbReference>
<dbReference type="PANTHER" id="PTHR10704:SF44">
    <property type="entry name" value="LD35051P-RELATED"/>
    <property type="match status" value="1"/>
</dbReference>
<reference evidence="1" key="1">
    <citation type="journal article" date="2012" name="Nature">
        <title>The oyster genome reveals stress adaptation and complexity of shell formation.</title>
        <authorList>
            <person name="Zhang G."/>
            <person name="Fang X."/>
            <person name="Guo X."/>
            <person name="Li L."/>
            <person name="Luo R."/>
            <person name="Xu F."/>
            <person name="Yang P."/>
            <person name="Zhang L."/>
            <person name="Wang X."/>
            <person name="Qi H."/>
            <person name="Xiong Z."/>
            <person name="Que H."/>
            <person name="Xie Y."/>
            <person name="Holland P.W."/>
            <person name="Paps J."/>
            <person name="Zhu Y."/>
            <person name="Wu F."/>
            <person name="Chen Y."/>
            <person name="Wang J."/>
            <person name="Peng C."/>
            <person name="Meng J."/>
            <person name="Yang L."/>
            <person name="Liu J."/>
            <person name="Wen B."/>
            <person name="Zhang N."/>
            <person name="Huang Z."/>
            <person name="Zhu Q."/>
            <person name="Feng Y."/>
            <person name="Mount A."/>
            <person name="Hedgecock D."/>
            <person name="Xu Z."/>
            <person name="Liu Y."/>
            <person name="Domazet-Loso T."/>
            <person name="Du Y."/>
            <person name="Sun X."/>
            <person name="Zhang S."/>
            <person name="Liu B."/>
            <person name="Cheng P."/>
            <person name="Jiang X."/>
            <person name="Li J."/>
            <person name="Fan D."/>
            <person name="Wang W."/>
            <person name="Fu W."/>
            <person name="Wang T."/>
            <person name="Wang B."/>
            <person name="Zhang J."/>
            <person name="Peng Z."/>
            <person name="Li Y."/>
            <person name="Li N."/>
            <person name="Wang J."/>
            <person name="Chen M."/>
            <person name="He Y."/>
            <person name="Tan F."/>
            <person name="Song X."/>
            <person name="Zheng Q."/>
            <person name="Huang R."/>
            <person name="Yang H."/>
            <person name="Du X."/>
            <person name="Chen L."/>
            <person name="Yang M."/>
            <person name="Gaffney P.M."/>
            <person name="Wang S."/>
            <person name="Luo L."/>
            <person name="She Z."/>
            <person name="Ming Y."/>
            <person name="Huang W."/>
            <person name="Zhang S."/>
            <person name="Huang B."/>
            <person name="Zhang Y."/>
            <person name="Qu T."/>
            <person name="Ni P."/>
            <person name="Miao G."/>
            <person name="Wang J."/>
            <person name="Wang Q."/>
            <person name="Steinberg C.E."/>
            <person name="Wang H."/>
            <person name="Li N."/>
            <person name="Qian L."/>
            <person name="Zhang G."/>
            <person name="Li Y."/>
            <person name="Yang H."/>
            <person name="Liu X."/>
            <person name="Wang J."/>
            <person name="Yin Y."/>
            <person name="Wang J."/>
        </authorList>
    </citation>
    <scope>NUCLEOTIDE SEQUENCE [LARGE SCALE GENOMIC DNA]</scope>
    <source>
        <strain evidence="1">05x7-T-G4-1.051#20</strain>
    </source>
</reference>
<dbReference type="InterPro" id="IPR051135">
    <property type="entry name" value="Gal/GlcNAc/GalNAc_ST"/>
</dbReference>
<dbReference type="AlphaFoldDB" id="K1QDQ4"/>
<dbReference type="InParanoid" id="K1QDQ4"/>
<dbReference type="GO" id="GO:0001517">
    <property type="term" value="F:N-acetylglucosamine 6-O-sulfotransferase activity"/>
    <property type="evidence" value="ECO:0007669"/>
    <property type="project" value="TreeGrafter"/>
</dbReference>
<dbReference type="Gene3D" id="3.40.50.300">
    <property type="entry name" value="P-loop containing nucleotide triphosphate hydrolases"/>
    <property type="match status" value="1"/>
</dbReference>
<gene>
    <name evidence="1" type="ORF">CGI_10008119</name>
</gene>
<dbReference type="GO" id="GO:0006044">
    <property type="term" value="P:N-acetylglucosamine metabolic process"/>
    <property type="evidence" value="ECO:0007669"/>
    <property type="project" value="TreeGrafter"/>
</dbReference>
<sequence>MIAWRSTLSVYGCCVGCSKEAMRTQNGLSIAQHLLEKSVKTENSINSKRAHQLRSPSANSEIRPIIILSTFRSGSTLTGDILQQAQDSFYLYEPLNPLNYLMYGVRNATRLQLVNGSTR</sequence>
<dbReference type="SUPFAM" id="SSF52540">
    <property type="entry name" value="P-loop containing nucleoside triphosphate hydrolases"/>
    <property type="match status" value="1"/>
</dbReference>
<evidence type="ECO:0000313" key="1">
    <source>
        <dbReference type="EMBL" id="EKC19611.1"/>
    </source>
</evidence>
<organism evidence="1">
    <name type="scientific">Magallana gigas</name>
    <name type="common">Pacific oyster</name>
    <name type="synonym">Crassostrea gigas</name>
    <dbReference type="NCBI Taxonomy" id="29159"/>
    <lineage>
        <taxon>Eukaryota</taxon>
        <taxon>Metazoa</taxon>
        <taxon>Spiralia</taxon>
        <taxon>Lophotrochozoa</taxon>
        <taxon>Mollusca</taxon>
        <taxon>Bivalvia</taxon>
        <taxon>Autobranchia</taxon>
        <taxon>Pteriomorphia</taxon>
        <taxon>Ostreida</taxon>
        <taxon>Ostreoidea</taxon>
        <taxon>Ostreidae</taxon>
        <taxon>Magallana</taxon>
    </lineage>
</organism>